<sequence length="182" mass="20329">MAQSSDSQLIAANTLEALILEPLLPDTRVRLLRFPLGIQDSVLLPLEQIAEILQIDVTEILPIPEMPDCILGICNWRGEMLWLLDFNNFVGYPSLLQLQPTLTAIAIIVVQINHQSIGLVVQKVNDIELHDLQQLQAVPFGLFPPDLLPLIQGILPGCSDAVLDLQAIIHCPLWKKHQERET</sequence>
<reference evidence="2 3" key="1">
    <citation type="submission" date="2017-08" db="EMBL/GenBank/DDBJ databases">
        <title>Genomes of Fischerella (Mastigocladus) sp. strains.</title>
        <authorList>
            <person name="Miller S.R."/>
        </authorList>
    </citation>
    <scope>NUCLEOTIDE SEQUENCE [LARGE SCALE GENOMIC DNA]</scope>
    <source>
        <strain evidence="2 3">CCMEE 5323</strain>
    </source>
</reference>
<dbReference type="GO" id="GO:0007165">
    <property type="term" value="P:signal transduction"/>
    <property type="evidence" value="ECO:0007669"/>
    <property type="project" value="InterPro"/>
</dbReference>
<dbReference type="InterPro" id="IPR039315">
    <property type="entry name" value="CheW"/>
</dbReference>
<proteinExistence type="predicted"/>
<dbReference type="InterPro" id="IPR002545">
    <property type="entry name" value="CheW-lke_dom"/>
</dbReference>
<dbReference type="EMBL" id="NRQW01000147">
    <property type="protein sequence ID" value="PLZ91944.1"/>
    <property type="molecule type" value="Genomic_DNA"/>
</dbReference>
<dbReference type="GO" id="GO:0006935">
    <property type="term" value="P:chemotaxis"/>
    <property type="evidence" value="ECO:0007669"/>
    <property type="project" value="InterPro"/>
</dbReference>
<evidence type="ECO:0000313" key="2">
    <source>
        <dbReference type="EMBL" id="PLZ91944.1"/>
    </source>
</evidence>
<comment type="caution">
    <text evidence="2">The sequence shown here is derived from an EMBL/GenBank/DDBJ whole genome shotgun (WGS) entry which is preliminary data.</text>
</comment>
<dbReference type="GO" id="GO:0005829">
    <property type="term" value="C:cytosol"/>
    <property type="evidence" value="ECO:0007669"/>
    <property type="project" value="TreeGrafter"/>
</dbReference>
<dbReference type="Pfam" id="PF01584">
    <property type="entry name" value="CheW"/>
    <property type="match status" value="1"/>
</dbReference>
<dbReference type="SUPFAM" id="SSF50341">
    <property type="entry name" value="CheW-like"/>
    <property type="match status" value="1"/>
</dbReference>
<name>A0A2N6K5R2_FISMU</name>
<accession>A0A2N6K5R2</accession>
<organism evidence="2 3">
    <name type="scientific">Fischerella muscicola CCMEE 5323</name>
    <dbReference type="NCBI Taxonomy" id="2019572"/>
    <lineage>
        <taxon>Bacteria</taxon>
        <taxon>Bacillati</taxon>
        <taxon>Cyanobacteriota</taxon>
        <taxon>Cyanophyceae</taxon>
        <taxon>Nostocales</taxon>
        <taxon>Hapalosiphonaceae</taxon>
        <taxon>Fischerella</taxon>
    </lineage>
</organism>
<dbReference type="SMART" id="SM00260">
    <property type="entry name" value="CheW"/>
    <property type="match status" value="1"/>
</dbReference>
<evidence type="ECO:0000259" key="1">
    <source>
        <dbReference type="PROSITE" id="PS50851"/>
    </source>
</evidence>
<dbReference type="PANTHER" id="PTHR22617:SF23">
    <property type="entry name" value="CHEMOTAXIS PROTEIN CHEW"/>
    <property type="match status" value="1"/>
</dbReference>
<dbReference type="Proteomes" id="UP000235036">
    <property type="component" value="Unassembled WGS sequence"/>
</dbReference>
<dbReference type="InterPro" id="IPR036061">
    <property type="entry name" value="CheW-like_dom_sf"/>
</dbReference>
<dbReference type="PANTHER" id="PTHR22617">
    <property type="entry name" value="CHEMOTAXIS SENSOR HISTIDINE KINASE-RELATED"/>
    <property type="match status" value="1"/>
</dbReference>
<dbReference type="RefSeq" id="WP_016868403.1">
    <property type="nucleotide sequence ID" value="NZ_CAWNVR010000228.1"/>
</dbReference>
<dbReference type="PROSITE" id="PS50851">
    <property type="entry name" value="CHEW"/>
    <property type="match status" value="1"/>
</dbReference>
<evidence type="ECO:0000313" key="3">
    <source>
        <dbReference type="Proteomes" id="UP000235036"/>
    </source>
</evidence>
<gene>
    <name evidence="2" type="ORF">CEN44_07285</name>
</gene>
<keyword evidence="3" id="KW-1185">Reference proteome</keyword>
<dbReference type="AlphaFoldDB" id="A0A2N6K5R2"/>
<dbReference type="Gene3D" id="2.40.50.180">
    <property type="entry name" value="CheA-289, Domain 4"/>
    <property type="match status" value="1"/>
</dbReference>
<protein>
    <submittedName>
        <fullName evidence="2">Chemotaxis protein</fullName>
    </submittedName>
</protein>
<feature type="domain" description="CheW-like" evidence="1">
    <location>
        <begin position="28"/>
        <end position="174"/>
    </location>
</feature>